<evidence type="ECO:0000313" key="1">
    <source>
        <dbReference type="EMBL" id="MBB3892863.1"/>
    </source>
</evidence>
<dbReference type="Proteomes" id="UP000530564">
    <property type="component" value="Unassembled WGS sequence"/>
</dbReference>
<evidence type="ECO:0000313" key="2">
    <source>
        <dbReference type="Proteomes" id="UP000530564"/>
    </source>
</evidence>
<dbReference type="RefSeq" id="WP_183775823.1">
    <property type="nucleotide sequence ID" value="NZ_JACIDK010000006.1"/>
</dbReference>
<gene>
    <name evidence="1" type="ORF">GGQ61_003601</name>
</gene>
<comment type="caution">
    <text evidence="1">The sequence shown here is derived from an EMBL/GenBank/DDBJ whole genome shotgun (WGS) entry which is preliminary data.</text>
</comment>
<organism evidence="1 2">
    <name type="scientific">Phenylobacterium haematophilum</name>
    <dbReference type="NCBI Taxonomy" id="98513"/>
    <lineage>
        <taxon>Bacteria</taxon>
        <taxon>Pseudomonadati</taxon>
        <taxon>Pseudomonadota</taxon>
        <taxon>Alphaproteobacteria</taxon>
        <taxon>Caulobacterales</taxon>
        <taxon>Caulobacteraceae</taxon>
        <taxon>Phenylobacterium</taxon>
    </lineage>
</organism>
<protein>
    <recommendedName>
        <fullName evidence="3">Growth inhibitor PemK</fullName>
    </recommendedName>
</protein>
<sequence length="143" mass="15797">MTLPAPEPGLVVRYSFLWSHEAEAGADEGSKDRPCAIVVAAALGETGDITVLVAPITHALPEEDDSIPIPPQAARALGLDGADHWIRVDELNEFIWPGYDLRPIPGRADAYAYGLLPKAIYERLRAAIRSRRLHRRPQVQKRD</sequence>
<evidence type="ECO:0008006" key="3">
    <source>
        <dbReference type="Google" id="ProtNLM"/>
    </source>
</evidence>
<dbReference type="AlphaFoldDB" id="A0A840A594"/>
<accession>A0A840A594</accession>
<dbReference type="EMBL" id="JACIDK010000006">
    <property type="protein sequence ID" value="MBB3892863.1"/>
    <property type="molecule type" value="Genomic_DNA"/>
</dbReference>
<proteinExistence type="predicted"/>
<keyword evidence="2" id="KW-1185">Reference proteome</keyword>
<reference evidence="1 2" key="1">
    <citation type="submission" date="2020-08" db="EMBL/GenBank/DDBJ databases">
        <title>Genomic Encyclopedia of Type Strains, Phase IV (KMG-IV): sequencing the most valuable type-strain genomes for metagenomic binning, comparative biology and taxonomic classification.</title>
        <authorList>
            <person name="Goeker M."/>
        </authorList>
    </citation>
    <scope>NUCLEOTIDE SEQUENCE [LARGE SCALE GENOMIC DNA]</scope>
    <source>
        <strain evidence="1 2">DSM 21793</strain>
    </source>
</reference>
<dbReference type="InterPro" id="IPR003477">
    <property type="entry name" value="PemK-like"/>
</dbReference>
<name>A0A840A594_9CAUL</name>
<dbReference type="Pfam" id="PF02452">
    <property type="entry name" value="PemK_toxin"/>
    <property type="match status" value="1"/>
</dbReference>